<proteinExistence type="predicted"/>
<evidence type="ECO:0000313" key="2">
    <source>
        <dbReference type="EMBL" id="QYS94930.1"/>
    </source>
</evidence>
<accession>A0A8G0L864</accession>
<keyword evidence="3" id="KW-1185">Reference proteome</keyword>
<sequence length="99" mass="11051">MNDERLLAGLVCLEGQSSWIYSFANGQRLPTTVDLQHQLWASSSYLAHMTPLKRQDIRHAHPPKVLFASSVIGRSGSGKKRGLSLRHRLPKHGQPPLSE</sequence>
<protein>
    <submittedName>
        <fullName evidence="2">Uncharacterized protein</fullName>
    </submittedName>
</protein>
<feature type="region of interest" description="Disordered" evidence="1">
    <location>
        <begin position="72"/>
        <end position="99"/>
    </location>
</feature>
<evidence type="ECO:0000313" key="3">
    <source>
        <dbReference type="Proteomes" id="UP000826661"/>
    </source>
</evidence>
<gene>
    <name evidence="2" type="ORF">H0G86_002248</name>
</gene>
<feature type="compositionally biased region" description="Basic residues" evidence="1">
    <location>
        <begin position="77"/>
        <end position="91"/>
    </location>
</feature>
<dbReference type="EMBL" id="CP075864">
    <property type="protein sequence ID" value="QYS94930.1"/>
    <property type="molecule type" value="Genomic_DNA"/>
</dbReference>
<organism evidence="2 3">
    <name type="scientific">Trichoderma simmonsii</name>
    <dbReference type="NCBI Taxonomy" id="1491479"/>
    <lineage>
        <taxon>Eukaryota</taxon>
        <taxon>Fungi</taxon>
        <taxon>Dikarya</taxon>
        <taxon>Ascomycota</taxon>
        <taxon>Pezizomycotina</taxon>
        <taxon>Sordariomycetes</taxon>
        <taxon>Hypocreomycetidae</taxon>
        <taxon>Hypocreales</taxon>
        <taxon>Hypocreaceae</taxon>
        <taxon>Trichoderma</taxon>
    </lineage>
</organism>
<dbReference type="AlphaFoldDB" id="A0A8G0L864"/>
<dbReference type="Proteomes" id="UP000826661">
    <property type="component" value="Chromosome I"/>
</dbReference>
<reference evidence="2 3" key="1">
    <citation type="journal article" date="2021" name="BMC Genomics">
        <title>Telomere-to-telomere genome assembly of asparaginase-producing Trichoderma simmonsii.</title>
        <authorList>
            <person name="Chung D."/>
            <person name="Kwon Y.M."/>
            <person name="Yang Y."/>
        </authorList>
    </citation>
    <scope>NUCLEOTIDE SEQUENCE [LARGE SCALE GENOMIC DNA]</scope>
    <source>
        <strain evidence="2 3">GH-Sj1</strain>
    </source>
</reference>
<name>A0A8G0L864_9HYPO</name>
<evidence type="ECO:0000256" key="1">
    <source>
        <dbReference type="SAM" id="MobiDB-lite"/>
    </source>
</evidence>